<dbReference type="InterPro" id="IPR029039">
    <property type="entry name" value="Flavoprotein-like_sf"/>
</dbReference>
<dbReference type="OrthoDB" id="9798454at2"/>
<dbReference type="GO" id="GO:0010181">
    <property type="term" value="F:FMN binding"/>
    <property type="evidence" value="ECO:0007669"/>
    <property type="project" value="TreeGrafter"/>
</dbReference>
<name>A0A1E5KTX2_9ENTE</name>
<dbReference type="SUPFAM" id="SSF52218">
    <property type="entry name" value="Flavoproteins"/>
    <property type="match status" value="1"/>
</dbReference>
<proteinExistence type="predicted"/>
<dbReference type="AlphaFoldDB" id="A0A1E5KTX2"/>
<dbReference type="InterPro" id="IPR046980">
    <property type="entry name" value="KefG/KefF"/>
</dbReference>
<dbReference type="GO" id="GO:0009055">
    <property type="term" value="F:electron transfer activity"/>
    <property type="evidence" value="ECO:0007669"/>
    <property type="project" value="TreeGrafter"/>
</dbReference>
<dbReference type="Proteomes" id="UP000095256">
    <property type="component" value="Unassembled WGS sequence"/>
</dbReference>
<sequence length="175" mass="20698">MKTLVIVAHPNMKESRINSRRVQELKKYSDQFTIHEIYEAYPDEEIDVKKEQQLIESHDKLVFQFPIYWFNCPPLMKKWFDEVFTYGWAYGSKGDKLVNKKIALAVSSGIGEKDFSVEGRYHYTLEEILVPFKTIVNYCKADYQGFIPFYGAEEELTEEKIESSLETYIDFLKNF</sequence>
<keyword evidence="1" id="KW-0560">Oxidoreductase</keyword>
<feature type="domain" description="Flavodoxin-like fold" evidence="2">
    <location>
        <begin position="1"/>
        <end position="169"/>
    </location>
</feature>
<evidence type="ECO:0000313" key="3">
    <source>
        <dbReference type="EMBL" id="OEH81311.1"/>
    </source>
</evidence>
<comment type="caution">
    <text evidence="3">The sequence shown here is derived from an EMBL/GenBank/DDBJ whole genome shotgun (WGS) entry which is preliminary data.</text>
</comment>
<organism evidence="3 4">
    <name type="scientific">Enterococcus rivorum</name>
    <dbReference type="NCBI Taxonomy" id="762845"/>
    <lineage>
        <taxon>Bacteria</taxon>
        <taxon>Bacillati</taxon>
        <taxon>Bacillota</taxon>
        <taxon>Bacilli</taxon>
        <taxon>Lactobacillales</taxon>
        <taxon>Enterococcaceae</taxon>
        <taxon>Enterococcus</taxon>
    </lineage>
</organism>
<evidence type="ECO:0000256" key="1">
    <source>
        <dbReference type="ARBA" id="ARBA00023002"/>
    </source>
</evidence>
<dbReference type="PANTHER" id="PTHR47307">
    <property type="entry name" value="GLUTATHIONE-REGULATED POTASSIUM-EFFLUX SYSTEM ANCILLARY PROTEIN KEFG"/>
    <property type="match status" value="1"/>
</dbReference>
<reference evidence="3 4" key="1">
    <citation type="submission" date="2016-09" db="EMBL/GenBank/DDBJ databases">
        <authorList>
            <person name="Capua I."/>
            <person name="De Benedictis P."/>
            <person name="Joannis T."/>
            <person name="Lombin L.H."/>
            <person name="Cattoli G."/>
        </authorList>
    </citation>
    <scope>NUCLEOTIDE SEQUENCE [LARGE SCALE GENOMIC DNA]</scope>
    <source>
        <strain evidence="3 4">LMG 25899</strain>
    </source>
</reference>
<dbReference type="Pfam" id="PF02525">
    <property type="entry name" value="Flavodoxin_2"/>
    <property type="match status" value="1"/>
</dbReference>
<dbReference type="PANTHER" id="PTHR47307:SF1">
    <property type="entry name" value="GLUTATHIONE-REGULATED POTASSIUM-EFFLUX SYSTEM ANCILLARY PROTEIN KEFG"/>
    <property type="match status" value="1"/>
</dbReference>
<dbReference type="EMBL" id="MIEK01000053">
    <property type="protein sequence ID" value="OEH81311.1"/>
    <property type="molecule type" value="Genomic_DNA"/>
</dbReference>
<dbReference type="GO" id="GO:0003955">
    <property type="term" value="F:NAD(P)H dehydrogenase (quinone) activity"/>
    <property type="evidence" value="ECO:0007669"/>
    <property type="project" value="TreeGrafter"/>
</dbReference>
<evidence type="ECO:0000313" key="4">
    <source>
        <dbReference type="Proteomes" id="UP000095256"/>
    </source>
</evidence>
<dbReference type="Gene3D" id="3.40.50.360">
    <property type="match status" value="1"/>
</dbReference>
<accession>A0A1E5KTX2</accession>
<dbReference type="RefSeq" id="WP_069699718.1">
    <property type="nucleotide sequence ID" value="NZ_JAGGMA010000061.1"/>
</dbReference>
<gene>
    <name evidence="3" type="ORF">BCR26_17210</name>
</gene>
<dbReference type="InterPro" id="IPR003680">
    <property type="entry name" value="Flavodoxin_fold"/>
</dbReference>
<evidence type="ECO:0000259" key="2">
    <source>
        <dbReference type="Pfam" id="PF02525"/>
    </source>
</evidence>
<protein>
    <submittedName>
        <fullName evidence="3">NAD(P)H oxidoreductase</fullName>
    </submittedName>
</protein>
<dbReference type="STRING" id="762845.BCR26_17210"/>
<keyword evidence="4" id="KW-1185">Reference proteome</keyword>